<name>A0ABR2JJU0_9EUKA</name>
<proteinExistence type="predicted"/>
<sequence length="426" mass="49677">MSMDSSQFLQEEKHKYSHYFKDICAYASCIRKRHEFYYELYLKLNKILKHTMKSAPSFSKLKEINKTNDDITSAPGVAGSQTENTKTLFSVFDTIVVLSNEFLSIMNVEIFNVFKTMSAYEKDLLRSEKIKVRNAKAQRKSALLAYRSLQKQLSDLHVQIEKEKQNSPSGSVKLKTTLCRYFSILSETKLVLTELNLLHSKYVKCTEESINKIRVSVVQHVTEMKSIFFATVPFIINYTKRIDILIDLFEKLKPVIELNWEDDFKKFIIDQKLTRTPRPLEIFNTRIFSFVDQMFMRPSIPLFCYYEAFPLYIATSTEKYTPQEKTHLDVDINEKVFLLERPNYEYTLVLKPNKNIIGYAPTKILNISNDKILMLIKPQIKTKEDKLNIQSNHLLVQCKKEINGKAVLCEDEEGNKGNVDLLNLTE</sequence>
<evidence type="ECO:0000256" key="1">
    <source>
        <dbReference type="SAM" id="Coils"/>
    </source>
</evidence>
<keyword evidence="3" id="KW-1185">Reference proteome</keyword>
<keyword evidence="1" id="KW-0175">Coiled coil</keyword>
<organism evidence="2 3">
    <name type="scientific">Tritrichomonas musculus</name>
    <dbReference type="NCBI Taxonomy" id="1915356"/>
    <lineage>
        <taxon>Eukaryota</taxon>
        <taxon>Metamonada</taxon>
        <taxon>Parabasalia</taxon>
        <taxon>Tritrichomonadida</taxon>
        <taxon>Tritrichomonadidae</taxon>
        <taxon>Tritrichomonas</taxon>
    </lineage>
</organism>
<reference evidence="2 3" key="1">
    <citation type="submission" date="2024-04" db="EMBL/GenBank/DDBJ databases">
        <title>Tritrichomonas musculus Genome.</title>
        <authorList>
            <person name="Alves-Ferreira E."/>
            <person name="Grigg M."/>
            <person name="Lorenzi H."/>
            <person name="Galac M."/>
        </authorList>
    </citation>
    <scope>NUCLEOTIDE SEQUENCE [LARGE SCALE GENOMIC DNA]</scope>
    <source>
        <strain evidence="2 3">EAF2021</strain>
    </source>
</reference>
<comment type="caution">
    <text evidence="2">The sequence shown here is derived from an EMBL/GenBank/DDBJ whole genome shotgun (WGS) entry which is preliminary data.</text>
</comment>
<evidence type="ECO:0000313" key="2">
    <source>
        <dbReference type="EMBL" id="KAK8878064.1"/>
    </source>
</evidence>
<evidence type="ECO:0000313" key="3">
    <source>
        <dbReference type="Proteomes" id="UP001470230"/>
    </source>
</evidence>
<dbReference type="Proteomes" id="UP001470230">
    <property type="component" value="Unassembled WGS sequence"/>
</dbReference>
<feature type="coiled-coil region" evidence="1">
    <location>
        <begin position="132"/>
        <end position="166"/>
    </location>
</feature>
<gene>
    <name evidence="2" type="ORF">M9Y10_004827</name>
</gene>
<protein>
    <recommendedName>
        <fullName evidence="4">SH3 domain-containing protein</fullName>
    </recommendedName>
</protein>
<evidence type="ECO:0008006" key="4">
    <source>
        <dbReference type="Google" id="ProtNLM"/>
    </source>
</evidence>
<accession>A0ABR2JJU0</accession>
<dbReference type="EMBL" id="JAPFFF010000011">
    <property type="protein sequence ID" value="KAK8878064.1"/>
    <property type="molecule type" value="Genomic_DNA"/>
</dbReference>